<dbReference type="VEuPathDB" id="FungiDB:PABG_05439"/>
<sequence length="565" mass="63516">MSLAAARTRSRMGIQLVRYRGKYYSQLLQPNSDAISELLYTIPADSVEYILWLKRKRQQYAAKEKSLEDSVFTLDNDQTHSREYVTQKLREAELRNLPSTLAPKYPNHIPFFQIDLDLQLLSISPEIHFSLRDLPPDTSASSSTPSNPALLWSLLHNAANHSIPLSSLVLGESESDLDTYEPSFSTIPLSANRWLASNSRLHQGFYDLAFSNFQIAYSEQLNQDYFRWSPDDFIFRELAYAIISFASGRLSFRIEDLPSCCGRQYGSPWPSELNFGYHLAGHAPGSAPEGTLYWFDNVLVSLVPDIPERIHLYIDKAVNFGLEQGNLPFQAVLISLSTIVLLDVEIDNGIPVVKHTEPLKLFETCPKPHGSSPEPSPSSSLIDLRITSTYSPAIPPQPLPHEQVFSAKESFTALSNFCTTATLRHLKPHGPDTQGCLPSELYYMILDFTDNATFLTCARVSHLFRTYCLSKIRVCENQTENDITPSSLGSLLDTYTHQIIQVRSPLCLTLQNRESGELSEWSPWDEKDILHGGSEPPKSLCLVPVFGESARLSQSSKAMSVFWKA</sequence>
<dbReference type="InterPro" id="IPR036047">
    <property type="entry name" value="F-box-like_dom_sf"/>
</dbReference>
<evidence type="ECO:0000313" key="1">
    <source>
        <dbReference type="EMBL" id="ODH27192.1"/>
    </source>
</evidence>
<dbReference type="AlphaFoldDB" id="A0A1D2JDN2"/>
<dbReference type="Proteomes" id="UP000242814">
    <property type="component" value="Unassembled WGS sequence"/>
</dbReference>
<organism evidence="1 2">
    <name type="scientific">Paracoccidioides brasiliensis</name>
    <dbReference type="NCBI Taxonomy" id="121759"/>
    <lineage>
        <taxon>Eukaryota</taxon>
        <taxon>Fungi</taxon>
        <taxon>Dikarya</taxon>
        <taxon>Ascomycota</taxon>
        <taxon>Pezizomycotina</taxon>
        <taxon>Eurotiomycetes</taxon>
        <taxon>Eurotiomycetidae</taxon>
        <taxon>Onygenales</taxon>
        <taxon>Ajellomycetaceae</taxon>
        <taxon>Paracoccidioides</taxon>
    </lineage>
</organism>
<gene>
    <name evidence="1" type="ORF">ACO22_04269</name>
</gene>
<comment type="caution">
    <text evidence="1">The sequence shown here is derived from an EMBL/GenBank/DDBJ whole genome shotgun (WGS) entry which is preliminary data.</text>
</comment>
<accession>A0A1D2JDN2</accession>
<reference evidence="1 2" key="1">
    <citation type="submission" date="2016-06" db="EMBL/GenBank/DDBJ databases">
        <authorList>
            <person name="Kjaerup R.B."/>
            <person name="Dalgaard T.S."/>
            <person name="Juul-Madsen H.R."/>
        </authorList>
    </citation>
    <scope>NUCLEOTIDE SEQUENCE [LARGE SCALE GENOMIC DNA]</scope>
    <source>
        <strain evidence="1 2">Pb300</strain>
    </source>
</reference>
<protein>
    <submittedName>
        <fullName evidence="1">Uncharacterized protein</fullName>
    </submittedName>
</protein>
<dbReference type="EMBL" id="LZYO01000165">
    <property type="protein sequence ID" value="ODH27192.1"/>
    <property type="molecule type" value="Genomic_DNA"/>
</dbReference>
<evidence type="ECO:0000313" key="2">
    <source>
        <dbReference type="Proteomes" id="UP000242814"/>
    </source>
</evidence>
<dbReference type="SUPFAM" id="SSF81383">
    <property type="entry name" value="F-box domain"/>
    <property type="match status" value="1"/>
</dbReference>
<dbReference type="OMA" id="EVLTMNH"/>
<name>A0A1D2JDN2_PARBR</name>
<dbReference type="VEuPathDB" id="FungiDB:PADG_05755"/>
<proteinExistence type="predicted"/>
<dbReference type="OrthoDB" id="3938867at2759"/>